<dbReference type="Proteomes" id="UP000256970">
    <property type="component" value="Unassembled WGS sequence"/>
</dbReference>
<organism evidence="2 3">
    <name type="scientific">Tetradesmus obliquus</name>
    <name type="common">Green alga</name>
    <name type="synonym">Acutodesmus obliquus</name>
    <dbReference type="NCBI Taxonomy" id="3088"/>
    <lineage>
        <taxon>Eukaryota</taxon>
        <taxon>Viridiplantae</taxon>
        <taxon>Chlorophyta</taxon>
        <taxon>core chlorophytes</taxon>
        <taxon>Chlorophyceae</taxon>
        <taxon>CS clade</taxon>
        <taxon>Sphaeropleales</taxon>
        <taxon>Scenedesmaceae</taxon>
        <taxon>Tetradesmus</taxon>
    </lineage>
</organism>
<evidence type="ECO:0000313" key="2">
    <source>
        <dbReference type="EMBL" id="SZX65846.1"/>
    </source>
</evidence>
<keyword evidence="3" id="KW-1185">Reference proteome</keyword>
<gene>
    <name evidence="2" type="ORF">BQ4739_LOCUS6310</name>
</gene>
<evidence type="ECO:0000313" key="3">
    <source>
        <dbReference type="Proteomes" id="UP000256970"/>
    </source>
</evidence>
<accession>A0A383VN70</accession>
<reference evidence="2 3" key="1">
    <citation type="submission" date="2016-10" db="EMBL/GenBank/DDBJ databases">
        <authorList>
            <person name="Cai Z."/>
        </authorList>
    </citation>
    <scope>NUCLEOTIDE SEQUENCE [LARGE SCALE GENOMIC DNA]</scope>
</reference>
<dbReference type="EMBL" id="FNXT01000665">
    <property type="protein sequence ID" value="SZX65846.1"/>
    <property type="molecule type" value="Genomic_DNA"/>
</dbReference>
<feature type="region of interest" description="Disordered" evidence="1">
    <location>
        <begin position="476"/>
        <end position="508"/>
    </location>
</feature>
<evidence type="ECO:0000256" key="1">
    <source>
        <dbReference type="SAM" id="MobiDB-lite"/>
    </source>
</evidence>
<proteinExistence type="predicted"/>
<protein>
    <submittedName>
        <fullName evidence="2">Uncharacterized protein</fullName>
    </submittedName>
</protein>
<dbReference type="STRING" id="3088.A0A383VN70"/>
<dbReference type="AlphaFoldDB" id="A0A383VN70"/>
<name>A0A383VN70_TETOB</name>
<sequence>MSATGLIDHVVRPRVAQTEAKYLEAENMAATGAQTFIPGQWPSGVARVVSNVLSLFEARTMSEHCAPMPVLSKHVVWDAPPFLLSRKGSVRVSAYLFKFIARQRFVPSLVQVRRVGMNSHLVEVSGTLLVYPRRTILLPATLLLPESIPVRSTISIGVNGDLDTGLVELVAVKWHNLPSLPNFLRAGNGLAFGTVPHLLEPLWSYLPEFVGDDFYRRKRESTFSVRHPNSAVPAFDAAKDVVKDTTSGVMDYGVDTVHNMWDGTSYLYNNVLEALGFSLGRARAYTATAAQLAAEAAGTAYNTAANVAGTAVNVAGNVAGTAVNVASQAAGTAANVAGNVAGTAYNVAGQAAGTAYNVAGQAAGAAANVAGNVAGAAAGTASMAYDTAATTAARAGDVAYRAADTAAGTARAAYDTAAETGRAAYDTAATTGRAGYEAGKQTGARAYEAGAETVGVAAETGRVAADSAAQRVEQGADDFERGYQKGKNKPVTLPSGTTVRSPAGVASY</sequence>